<proteinExistence type="predicted"/>
<protein>
    <submittedName>
        <fullName evidence="1">Uncharacterized protein</fullName>
    </submittedName>
</protein>
<gene>
    <name evidence="1" type="ORF">VCHENC02_2148</name>
</gene>
<sequence>MVLRCHHSDGIIRRGVIAQRFKGQTGSMVWALYFSFGCY</sequence>
<organism evidence="1 2">
    <name type="scientific">Vibrio harveyi</name>
    <name type="common">Beneckea harveyi</name>
    <dbReference type="NCBI Taxonomy" id="669"/>
    <lineage>
        <taxon>Bacteria</taxon>
        <taxon>Pseudomonadati</taxon>
        <taxon>Pseudomonadota</taxon>
        <taxon>Gammaproteobacteria</taxon>
        <taxon>Vibrionales</taxon>
        <taxon>Vibrionaceae</taxon>
        <taxon>Vibrio</taxon>
    </lineage>
</organism>
<name>A0A454D0V5_VIBHA</name>
<evidence type="ECO:0000313" key="1">
    <source>
        <dbReference type="EMBL" id="EKM32282.1"/>
    </source>
</evidence>
<evidence type="ECO:0000313" key="2">
    <source>
        <dbReference type="Proteomes" id="UP000008367"/>
    </source>
</evidence>
<comment type="caution">
    <text evidence="1">The sequence shown here is derived from an EMBL/GenBank/DDBJ whole genome shotgun (WGS) entry which is preliminary data.</text>
</comment>
<dbReference type="AlphaFoldDB" id="A0A454D0V5"/>
<dbReference type="Proteomes" id="UP000008367">
    <property type="component" value="Unassembled WGS sequence"/>
</dbReference>
<dbReference type="EMBL" id="AJSR01000807">
    <property type="protein sequence ID" value="EKM32282.1"/>
    <property type="molecule type" value="Genomic_DNA"/>
</dbReference>
<reference evidence="1 2" key="1">
    <citation type="submission" date="2012-10" db="EMBL/GenBank/DDBJ databases">
        <title>Genome sequence of Vibrio Cholerae HENC-02.</title>
        <authorList>
            <person name="Eppinger M."/>
            <person name="Hasan N.A."/>
            <person name="Sengamalay N."/>
            <person name="Hine E."/>
            <person name="Su Q."/>
            <person name="Daugherty S.C."/>
            <person name="Young S."/>
            <person name="Sadzewicz L."/>
            <person name="Tallon L."/>
            <person name="Cebula T.A."/>
            <person name="Ravel J."/>
            <person name="Colwell R.R."/>
        </authorList>
    </citation>
    <scope>NUCLEOTIDE SEQUENCE [LARGE SCALE GENOMIC DNA]</scope>
    <source>
        <strain evidence="1 2">HENC-02</strain>
    </source>
</reference>
<accession>A0A454D0V5</accession>